<dbReference type="RefSeq" id="WP_107185280.1">
    <property type="nucleotide sequence ID" value="NZ_CP131574.1"/>
</dbReference>
<organism evidence="2 3">
    <name type="scientific">Photobacterium leiognathi subsp. mandapamensis</name>
    <name type="common">Photobacterium mandapamensis</name>
    <dbReference type="NCBI Taxonomy" id="48408"/>
    <lineage>
        <taxon>Bacteria</taxon>
        <taxon>Pseudomonadati</taxon>
        <taxon>Pseudomonadota</taxon>
        <taxon>Gammaproteobacteria</taxon>
        <taxon>Vibrionales</taxon>
        <taxon>Vibrionaceae</taxon>
        <taxon>Photobacterium</taxon>
    </lineage>
</organism>
<comment type="caution">
    <text evidence="2">The sequence shown here is derived from an EMBL/GenBank/DDBJ whole genome shotgun (WGS) entry which is preliminary data.</text>
</comment>
<dbReference type="Proteomes" id="UP000240530">
    <property type="component" value="Unassembled WGS sequence"/>
</dbReference>
<dbReference type="EMBL" id="PYNS01000013">
    <property type="protein sequence ID" value="PSV10276.1"/>
    <property type="molecule type" value="Genomic_DNA"/>
</dbReference>
<sequence length="159" mass="17910">MMNKIIFSLGSLLMITSVNSLANELYFETYPVFESTDKGNLLVGHNKLGLYTFKKDLNSPTKPQCTTLEDKGPLGSCLARWPAAVVSQENIEDIMASDSNFGIVYNEDIKMLQLTYFDLPVYYWFKDSNIKNFTGDGVQNAWSLIVQGKKPVMFNGLNK</sequence>
<keyword evidence="1" id="KW-0732">Signal</keyword>
<evidence type="ECO:0000256" key="1">
    <source>
        <dbReference type="SAM" id="SignalP"/>
    </source>
</evidence>
<gene>
    <name evidence="2" type="ORF">C0W93_12520</name>
</gene>
<name>A0A2T3KU42_PHOLD</name>
<feature type="signal peptide" evidence="1">
    <location>
        <begin position="1"/>
        <end position="22"/>
    </location>
</feature>
<evidence type="ECO:0000313" key="2">
    <source>
        <dbReference type="EMBL" id="PSV10276.1"/>
    </source>
</evidence>
<feature type="chain" id="PRO_5015468493" evidence="1">
    <location>
        <begin position="23"/>
        <end position="159"/>
    </location>
</feature>
<reference evidence="2 3" key="1">
    <citation type="submission" date="2018-03" db="EMBL/GenBank/DDBJ databases">
        <title>Whole genome sequencing of Histamine producing bacteria.</title>
        <authorList>
            <person name="Butler K."/>
        </authorList>
    </citation>
    <scope>NUCLEOTIDE SEQUENCE [LARGE SCALE GENOMIC DNA]</scope>
    <source>
        <strain evidence="2 3">Res.4.1</strain>
    </source>
</reference>
<proteinExistence type="predicted"/>
<dbReference type="AlphaFoldDB" id="A0A2T3KU42"/>
<evidence type="ECO:0000313" key="3">
    <source>
        <dbReference type="Proteomes" id="UP000240530"/>
    </source>
</evidence>
<accession>A0A2T3KU42</accession>
<protein>
    <submittedName>
        <fullName evidence="2">Uncharacterized protein</fullName>
    </submittedName>
</protein>